<feature type="compositionally biased region" description="Basic and acidic residues" evidence="1">
    <location>
        <begin position="233"/>
        <end position="264"/>
    </location>
</feature>
<reference evidence="2" key="1">
    <citation type="journal article" date="2020" name="Nature">
        <title>Giant virus diversity and host interactions through global metagenomics.</title>
        <authorList>
            <person name="Schulz F."/>
            <person name="Roux S."/>
            <person name="Paez-Espino D."/>
            <person name="Jungbluth S."/>
            <person name="Walsh D.A."/>
            <person name="Denef V.J."/>
            <person name="McMahon K.D."/>
            <person name="Konstantinidis K.T."/>
            <person name="Eloe-Fadrosh E.A."/>
            <person name="Kyrpides N.C."/>
            <person name="Woyke T."/>
        </authorList>
    </citation>
    <scope>NUCLEOTIDE SEQUENCE</scope>
    <source>
        <strain evidence="2">GVMAG-M-3300023184-165</strain>
    </source>
</reference>
<proteinExistence type="predicted"/>
<protein>
    <submittedName>
        <fullName evidence="2">Uncharacterized protein</fullName>
    </submittedName>
</protein>
<sequence>MEVEVSGMLWTGLANVVEETRRETIRACAEKYKFSAENALLELGLSVKKEKKMRERIDKTNKKPEVPLPFTGLIQEKCCHGLKQNHGLLTQCHKNPTECSTYCQGCQKQADKNASGKPNSGSIEDRMAAFTSGKEYRDPKGKAPVAYAKVMQKLKLTEEQVQAEALKQNIELPAELFNEPVVKRGRPKKNPAITSDTESESSEPKKRGRPKKTGKPVEVSTTEDLFATIISEAKAEGKATRPEPVTEKKKEVKKNEPEPEKEPEVKVKKFEFKGKLYYRTADNVLYDPKTQECMGVFNEERQEIDECEEEEDEEE</sequence>
<evidence type="ECO:0000313" key="2">
    <source>
        <dbReference type="EMBL" id="QHT82643.1"/>
    </source>
</evidence>
<feature type="region of interest" description="Disordered" evidence="1">
    <location>
        <begin position="181"/>
        <end position="264"/>
    </location>
</feature>
<organism evidence="2">
    <name type="scientific">viral metagenome</name>
    <dbReference type="NCBI Taxonomy" id="1070528"/>
    <lineage>
        <taxon>unclassified sequences</taxon>
        <taxon>metagenomes</taxon>
        <taxon>organismal metagenomes</taxon>
    </lineage>
</organism>
<accession>A0A6C0HRV9</accession>
<dbReference type="AlphaFoldDB" id="A0A6C0HRV9"/>
<evidence type="ECO:0000256" key="1">
    <source>
        <dbReference type="SAM" id="MobiDB-lite"/>
    </source>
</evidence>
<name>A0A6C0HRV9_9ZZZZ</name>
<dbReference type="EMBL" id="MN740003">
    <property type="protein sequence ID" value="QHT82643.1"/>
    <property type="molecule type" value="Genomic_DNA"/>
</dbReference>